<accession>A0ABU6TV36</accession>
<comment type="caution">
    <text evidence="1">The sequence shown here is derived from an EMBL/GenBank/DDBJ whole genome shotgun (WGS) entry which is preliminary data.</text>
</comment>
<name>A0ABU6TV36_9FABA</name>
<dbReference type="Proteomes" id="UP001341840">
    <property type="component" value="Unassembled WGS sequence"/>
</dbReference>
<gene>
    <name evidence="1" type="ORF">PIB30_094653</name>
</gene>
<proteinExistence type="predicted"/>
<keyword evidence="2" id="KW-1185">Reference proteome</keyword>
<dbReference type="EMBL" id="JASCZI010092727">
    <property type="protein sequence ID" value="MED6152709.1"/>
    <property type="molecule type" value="Genomic_DNA"/>
</dbReference>
<reference evidence="1 2" key="1">
    <citation type="journal article" date="2023" name="Plants (Basel)">
        <title>Bridging the Gap: Combining Genomics and Transcriptomics Approaches to Understand Stylosanthes scabra, an Orphan Legume from the Brazilian Caatinga.</title>
        <authorList>
            <person name="Ferreira-Neto J.R.C."/>
            <person name="da Silva M.D."/>
            <person name="Binneck E."/>
            <person name="de Melo N.F."/>
            <person name="da Silva R.H."/>
            <person name="de Melo A.L.T.M."/>
            <person name="Pandolfi V."/>
            <person name="Bustamante F.O."/>
            <person name="Brasileiro-Vidal A.C."/>
            <person name="Benko-Iseppon A.M."/>
        </authorList>
    </citation>
    <scope>NUCLEOTIDE SEQUENCE [LARGE SCALE GENOMIC DNA]</scope>
    <source>
        <tissue evidence="1">Leaves</tissue>
    </source>
</reference>
<evidence type="ECO:0000313" key="1">
    <source>
        <dbReference type="EMBL" id="MED6152709.1"/>
    </source>
</evidence>
<protein>
    <submittedName>
        <fullName evidence="1">Uncharacterized protein</fullName>
    </submittedName>
</protein>
<evidence type="ECO:0000313" key="2">
    <source>
        <dbReference type="Proteomes" id="UP001341840"/>
    </source>
</evidence>
<organism evidence="1 2">
    <name type="scientific">Stylosanthes scabra</name>
    <dbReference type="NCBI Taxonomy" id="79078"/>
    <lineage>
        <taxon>Eukaryota</taxon>
        <taxon>Viridiplantae</taxon>
        <taxon>Streptophyta</taxon>
        <taxon>Embryophyta</taxon>
        <taxon>Tracheophyta</taxon>
        <taxon>Spermatophyta</taxon>
        <taxon>Magnoliopsida</taxon>
        <taxon>eudicotyledons</taxon>
        <taxon>Gunneridae</taxon>
        <taxon>Pentapetalae</taxon>
        <taxon>rosids</taxon>
        <taxon>fabids</taxon>
        <taxon>Fabales</taxon>
        <taxon>Fabaceae</taxon>
        <taxon>Papilionoideae</taxon>
        <taxon>50 kb inversion clade</taxon>
        <taxon>dalbergioids sensu lato</taxon>
        <taxon>Dalbergieae</taxon>
        <taxon>Pterocarpus clade</taxon>
        <taxon>Stylosanthes</taxon>
    </lineage>
</organism>
<sequence>MEVHTVTAMMTQLTAMNKKLEKLEVSAIVACMQGNRDKQAIDFDSEIERTLKKLKKKAKQQVMNQVIEEVEQNNMVAVDGNEQRRMLGDYTIPSTASCGSSIVRPNVEANNFELKPSLIQ</sequence>